<evidence type="ECO:0000313" key="1">
    <source>
        <dbReference type="EMBL" id="OEL30192.1"/>
    </source>
</evidence>
<keyword evidence="2" id="KW-1185">Reference proteome</keyword>
<reference evidence="1 2" key="1">
    <citation type="submission" date="2016-09" db="EMBL/GenBank/DDBJ databases">
        <title>The draft genome of Dichanthelium oligosanthes: A C3 panicoid grass species.</title>
        <authorList>
            <person name="Studer A.J."/>
            <person name="Schnable J.C."/>
            <person name="Brutnell T.P."/>
        </authorList>
    </citation>
    <scope>NUCLEOTIDE SEQUENCE [LARGE SCALE GENOMIC DNA]</scope>
    <source>
        <strain evidence="2">cv. Kellogg 1175</strain>
        <tissue evidence="1">Leaf</tissue>
    </source>
</reference>
<accession>A0A1E5VYL8</accession>
<dbReference type="STRING" id="888268.A0A1E5VYL8"/>
<dbReference type="InterPro" id="IPR012340">
    <property type="entry name" value="NA-bd_OB-fold"/>
</dbReference>
<name>A0A1E5VYL8_9POAL</name>
<dbReference type="Gene3D" id="2.40.50.140">
    <property type="entry name" value="Nucleic acid-binding proteins"/>
    <property type="match status" value="1"/>
</dbReference>
<sequence>MQCVLAASAGAGVSAQMVAFAKSLTRESVVDVESVVSFPKDPLVYRRVWSRGVALLCSVPVWQQEASRQRHCICLSLRQG</sequence>
<organism evidence="1 2">
    <name type="scientific">Dichanthelium oligosanthes</name>
    <dbReference type="NCBI Taxonomy" id="888268"/>
    <lineage>
        <taxon>Eukaryota</taxon>
        <taxon>Viridiplantae</taxon>
        <taxon>Streptophyta</taxon>
        <taxon>Embryophyta</taxon>
        <taxon>Tracheophyta</taxon>
        <taxon>Spermatophyta</taxon>
        <taxon>Magnoliopsida</taxon>
        <taxon>Liliopsida</taxon>
        <taxon>Poales</taxon>
        <taxon>Poaceae</taxon>
        <taxon>PACMAD clade</taxon>
        <taxon>Panicoideae</taxon>
        <taxon>Panicodae</taxon>
        <taxon>Paniceae</taxon>
        <taxon>Dichantheliinae</taxon>
        <taxon>Dichanthelium</taxon>
    </lineage>
</organism>
<gene>
    <name evidence="1" type="ORF">BAE44_0008790</name>
</gene>
<comment type="caution">
    <text evidence="1">The sequence shown here is derived from an EMBL/GenBank/DDBJ whole genome shotgun (WGS) entry which is preliminary data.</text>
</comment>
<dbReference type="AlphaFoldDB" id="A0A1E5VYL8"/>
<evidence type="ECO:0000313" key="2">
    <source>
        <dbReference type="Proteomes" id="UP000095767"/>
    </source>
</evidence>
<protein>
    <submittedName>
        <fullName evidence="1">Uncharacterized protein</fullName>
    </submittedName>
</protein>
<dbReference type="EMBL" id="LWDX02026109">
    <property type="protein sequence ID" value="OEL30192.1"/>
    <property type="molecule type" value="Genomic_DNA"/>
</dbReference>
<dbReference type="Proteomes" id="UP000095767">
    <property type="component" value="Unassembled WGS sequence"/>
</dbReference>
<proteinExistence type="predicted"/>